<dbReference type="Proteomes" id="UP001642483">
    <property type="component" value="Unassembled WGS sequence"/>
</dbReference>
<dbReference type="Gene3D" id="2.60.40.150">
    <property type="entry name" value="C2 domain"/>
    <property type="match status" value="1"/>
</dbReference>
<feature type="domain" description="C2" evidence="7">
    <location>
        <begin position="7"/>
        <end position="135"/>
    </location>
</feature>
<comment type="subcellular location">
    <subcellularLocation>
        <location evidence="1">Cytoplasm</location>
    </subcellularLocation>
</comment>
<dbReference type="Pfam" id="PF01735">
    <property type="entry name" value="PLA2_B"/>
    <property type="match status" value="1"/>
</dbReference>
<evidence type="ECO:0000256" key="2">
    <source>
        <dbReference type="ARBA" id="ARBA00013278"/>
    </source>
</evidence>
<evidence type="ECO:0000256" key="3">
    <source>
        <dbReference type="ARBA" id="ARBA00022490"/>
    </source>
</evidence>
<sequence>MDNTFETFEKEWQKLFDDIKVDFNPQVVLVLTLLRYRNVSVSKFRDCYDTPDPQFRLKFPSAKIKGMNDVMVTQVHQDETSGELNEIFQIPLLPKDTFLVEIELYDVDELFDDLIGTISFDAIKIPRDEIVSKTFQFDSKGELDVQILKSKRTSPDFRHNLGLHNKERLYRRKRLPKVHRALTNLLDIKHAPKSIAETPVISLVGSGGGYRAVTGMCGAMEALKDAGLLDVITYFCGLSGSAWYISSAYALKGAKGDQQNEFHEGLRKRMENNVYKELINPFTLSMFKNYLKSTKKKFHQPYTMVDYFPGFLIGKELFGEKHLDLTLSDMEVYVQDGDVPLPLMVSLLVKSKKSAAAFSAYIEHSPFETNIPSYGIGVSPENFGSAWCAGYLVKKQPEVPLHFIVGITGCAFAILLNQYAKYGGEIQKELVEFIDKERIKGRFRHERPLTSDNLSASCADEVRSPVANAASSASLTGSAMASSDIHSHVVEELRIIAKDLGASKLFTERKGRTGLIFNIALSLTSIQRRNLNPLKKIDHSIGEQQKEMLGAVGRENLKKTIPIHKKTISVADAGIWKNVPTDIVLRPQRTSDLLIVMDFTAYESDSNFNYNPLLAASTHALQTGLKFPYIDFEEVANLPPKEFRIFPSREYDCPTVIWFTLCNKKFKSLSDYKPRSTEKPRGENKKFNDFPVHDKGTNYGTLNFQYENYHFDQLRELMYYNVSSHIEEIKMELVNAIKRKRQRLETMVFST</sequence>
<protein>
    <recommendedName>
        <fullName evidence="2">phospholipase A2</fullName>
        <ecNumber evidence="2">3.1.1.4</ecNumber>
    </recommendedName>
</protein>
<dbReference type="PROSITE" id="PS51210">
    <property type="entry name" value="PLA2C"/>
    <property type="match status" value="1"/>
</dbReference>
<evidence type="ECO:0000256" key="4">
    <source>
        <dbReference type="ARBA" id="ARBA00022801"/>
    </source>
</evidence>
<dbReference type="InterPro" id="IPR035892">
    <property type="entry name" value="C2_domain_sf"/>
</dbReference>
<dbReference type="PANTHER" id="PTHR10728:SF40">
    <property type="entry name" value="PATATIN FAMILY PROTEIN"/>
    <property type="match status" value="1"/>
</dbReference>
<dbReference type="InterPro" id="IPR016035">
    <property type="entry name" value="Acyl_Trfase/lysoPLipase"/>
</dbReference>
<dbReference type="Gene3D" id="3.40.1090.10">
    <property type="entry name" value="Cytosolic phospholipase A2 catalytic domain"/>
    <property type="match status" value="1"/>
</dbReference>
<reference evidence="9 10" key="1">
    <citation type="submission" date="2024-02" db="EMBL/GenBank/DDBJ databases">
        <authorList>
            <person name="Daric V."/>
            <person name="Darras S."/>
        </authorList>
    </citation>
    <scope>NUCLEOTIDE SEQUENCE [LARGE SCALE GENOMIC DNA]</scope>
</reference>
<evidence type="ECO:0000313" key="10">
    <source>
        <dbReference type="Proteomes" id="UP001642483"/>
    </source>
</evidence>
<dbReference type="PANTHER" id="PTHR10728">
    <property type="entry name" value="CYTOSOLIC PHOSPHOLIPASE A2"/>
    <property type="match status" value="1"/>
</dbReference>
<keyword evidence="3" id="KW-0963">Cytoplasm</keyword>
<dbReference type="EMBL" id="CAWYQH010000098">
    <property type="protein sequence ID" value="CAK8685039.1"/>
    <property type="molecule type" value="Genomic_DNA"/>
</dbReference>
<evidence type="ECO:0000256" key="5">
    <source>
        <dbReference type="ARBA" id="ARBA00023098"/>
    </source>
</evidence>
<evidence type="ECO:0000259" key="8">
    <source>
        <dbReference type="PROSITE" id="PS51210"/>
    </source>
</evidence>
<keyword evidence="5 6" id="KW-0443">Lipid metabolism</keyword>
<evidence type="ECO:0000259" key="7">
    <source>
        <dbReference type="PROSITE" id="PS50004"/>
    </source>
</evidence>
<keyword evidence="4 6" id="KW-0378">Hydrolase</keyword>
<comment type="caution">
    <text evidence="9">The sequence shown here is derived from an EMBL/GenBank/DDBJ whole genome shotgun (WGS) entry which is preliminary data.</text>
</comment>
<dbReference type="EC" id="3.1.1.4" evidence="2"/>
<dbReference type="PROSITE" id="PS50004">
    <property type="entry name" value="C2"/>
    <property type="match status" value="1"/>
</dbReference>
<evidence type="ECO:0000256" key="6">
    <source>
        <dbReference type="PROSITE-ProRule" id="PRU00555"/>
    </source>
</evidence>
<dbReference type="InterPro" id="IPR000008">
    <property type="entry name" value="C2_dom"/>
</dbReference>
<gene>
    <name evidence="9" type="ORF">CVLEPA_LOCUS16199</name>
</gene>
<dbReference type="InterPro" id="IPR002642">
    <property type="entry name" value="LysoPLipase_cat_dom"/>
</dbReference>
<keyword evidence="10" id="KW-1185">Reference proteome</keyword>
<dbReference type="SUPFAM" id="SSF49562">
    <property type="entry name" value="C2 domain (Calcium/lipid-binding domain, CaLB)"/>
    <property type="match status" value="1"/>
</dbReference>
<organism evidence="9 10">
    <name type="scientific">Clavelina lepadiformis</name>
    <name type="common">Light-bulb sea squirt</name>
    <name type="synonym">Ascidia lepadiformis</name>
    <dbReference type="NCBI Taxonomy" id="159417"/>
    <lineage>
        <taxon>Eukaryota</taxon>
        <taxon>Metazoa</taxon>
        <taxon>Chordata</taxon>
        <taxon>Tunicata</taxon>
        <taxon>Ascidiacea</taxon>
        <taxon>Aplousobranchia</taxon>
        <taxon>Clavelinidae</taxon>
        <taxon>Clavelina</taxon>
    </lineage>
</organism>
<proteinExistence type="predicted"/>
<keyword evidence="6" id="KW-0442">Lipid degradation</keyword>
<accession>A0ABP0G2L0</accession>
<evidence type="ECO:0000313" key="9">
    <source>
        <dbReference type="EMBL" id="CAK8685039.1"/>
    </source>
</evidence>
<dbReference type="SMART" id="SM00022">
    <property type="entry name" value="PLAc"/>
    <property type="match status" value="1"/>
</dbReference>
<feature type="domain" description="PLA2c" evidence="8">
    <location>
        <begin position="149"/>
        <end position="751"/>
    </location>
</feature>
<name>A0ABP0G2L0_CLALP</name>
<evidence type="ECO:0000256" key="1">
    <source>
        <dbReference type="ARBA" id="ARBA00004496"/>
    </source>
</evidence>
<dbReference type="SUPFAM" id="SSF52151">
    <property type="entry name" value="FabD/lysophospholipase-like"/>
    <property type="match status" value="1"/>
</dbReference>